<dbReference type="SUPFAM" id="SSF49879">
    <property type="entry name" value="SMAD/FHA domain"/>
    <property type="match status" value="1"/>
</dbReference>
<dbReference type="InterPro" id="IPR000253">
    <property type="entry name" value="FHA_dom"/>
</dbReference>
<dbReference type="AlphaFoldDB" id="A0A8T1MLV1"/>
<feature type="coiled-coil region" evidence="1">
    <location>
        <begin position="230"/>
        <end position="330"/>
    </location>
</feature>
<feature type="region of interest" description="Disordered" evidence="2">
    <location>
        <begin position="182"/>
        <end position="204"/>
    </location>
</feature>
<feature type="compositionally biased region" description="Polar residues" evidence="2">
    <location>
        <begin position="194"/>
        <end position="204"/>
    </location>
</feature>
<dbReference type="OrthoDB" id="687730at2759"/>
<dbReference type="EMBL" id="NIRI02000042">
    <property type="protein sequence ID" value="KAG5449815.1"/>
    <property type="molecule type" value="Genomic_DNA"/>
</dbReference>
<evidence type="ECO:0000256" key="2">
    <source>
        <dbReference type="SAM" id="MobiDB-lite"/>
    </source>
</evidence>
<accession>A0A8T1MLV1</accession>
<dbReference type="PROSITE" id="PS50006">
    <property type="entry name" value="FHA_DOMAIN"/>
    <property type="match status" value="1"/>
</dbReference>
<dbReference type="Gene3D" id="2.60.200.20">
    <property type="match status" value="1"/>
</dbReference>
<dbReference type="SMART" id="SM00240">
    <property type="entry name" value="FHA"/>
    <property type="match status" value="1"/>
</dbReference>
<reference evidence="4 5" key="1">
    <citation type="journal article" date="2018" name="Biotechnol. Adv.">
        <title>Improved genomic resources and new bioinformatic workflow for the carcinogenic parasite Clonorchis sinensis: Biotechnological implications.</title>
        <authorList>
            <person name="Wang D."/>
            <person name="Korhonen P.K."/>
            <person name="Gasser R.B."/>
            <person name="Young N.D."/>
        </authorList>
    </citation>
    <scope>NUCLEOTIDE SEQUENCE [LARGE SCALE GENOMIC DNA]</scope>
    <source>
        <strain evidence="4">Cs-k2</strain>
    </source>
</reference>
<evidence type="ECO:0000313" key="4">
    <source>
        <dbReference type="EMBL" id="KAG5449815.1"/>
    </source>
</evidence>
<dbReference type="Proteomes" id="UP000286415">
    <property type="component" value="Unassembled WGS sequence"/>
</dbReference>
<protein>
    <submittedName>
        <fullName evidence="4">Centrosomal protein of 170 kDa</fullName>
    </submittedName>
</protein>
<evidence type="ECO:0000259" key="3">
    <source>
        <dbReference type="PROSITE" id="PS50006"/>
    </source>
</evidence>
<reference evidence="4 5" key="2">
    <citation type="journal article" date="2021" name="Genomics">
        <title>High-quality reference genome for Clonorchis sinensis.</title>
        <authorList>
            <person name="Young N.D."/>
            <person name="Stroehlein A.J."/>
            <person name="Kinkar L."/>
            <person name="Wang T."/>
            <person name="Sohn W.M."/>
            <person name="Chang B.C.H."/>
            <person name="Kaur P."/>
            <person name="Weisz D."/>
            <person name="Dudchenko O."/>
            <person name="Aiden E.L."/>
            <person name="Korhonen P.K."/>
            <person name="Gasser R.B."/>
        </authorList>
    </citation>
    <scope>NUCLEOTIDE SEQUENCE [LARGE SCALE GENOMIC DNA]</scope>
    <source>
        <strain evidence="4">Cs-k2</strain>
    </source>
</reference>
<dbReference type="InterPro" id="IPR008984">
    <property type="entry name" value="SMAD_FHA_dom_sf"/>
</dbReference>
<proteinExistence type="predicted"/>
<dbReference type="InterPro" id="IPR052642">
    <property type="entry name" value="CC-FHA_domain"/>
</dbReference>
<gene>
    <name evidence="4" type="ORF">CSKR_100548</name>
</gene>
<sequence>MPGKLSANSLEVSKFKDIDSSLDLHDQATLWTCFPTKYEHKLLTCALYSNPKLHAVNMNAYLQAVGWVYPLSPKVTTIGQSGCDIIINNASVDQQHAVIERDENQNVHILRDLCSEKGTYINNIQIRDAAVILKQGDQIRFGSSPTVYGFELGTLIGRSHQGDPAQLRSAFVTTRASVPLWVQSNQTEGRENKSSNTENPDQTFSKFQTRTSAYADHENLKQPSEKPKVRKTLEEELTEKHANAVDAAERARENEAYEKTMTILRQKHKASEMRCDTLRVELEETRMKLERAQKTTEDKETSEIKLRGKLEKLKVKLGELERSERQALSAVQANQNKYESLRNRIMRVLFAVKLNQPSKANTPAAGDYQNEAEVSAASLDSVLIGDWDDLAGRERSNNALVDDMDDNHIVDRLQSMIEQMLRLKRQVSEEEEQRRKRRTLDRGIENDLDIFVNLLADIGEPTFESTKFRSSLRIKNQLDRIATHSTPFTCL</sequence>
<evidence type="ECO:0000313" key="5">
    <source>
        <dbReference type="Proteomes" id="UP000286415"/>
    </source>
</evidence>
<keyword evidence="1" id="KW-0175">Coiled coil</keyword>
<name>A0A8T1MLV1_CLOSI</name>
<comment type="caution">
    <text evidence="4">The sequence shown here is derived from an EMBL/GenBank/DDBJ whole genome shotgun (WGS) entry which is preliminary data.</text>
</comment>
<dbReference type="Pfam" id="PF00498">
    <property type="entry name" value="FHA"/>
    <property type="match status" value="1"/>
</dbReference>
<feature type="non-terminal residue" evidence="4">
    <location>
        <position position="491"/>
    </location>
</feature>
<organism evidence="4 5">
    <name type="scientific">Clonorchis sinensis</name>
    <name type="common">Chinese liver fluke</name>
    <dbReference type="NCBI Taxonomy" id="79923"/>
    <lineage>
        <taxon>Eukaryota</taxon>
        <taxon>Metazoa</taxon>
        <taxon>Spiralia</taxon>
        <taxon>Lophotrochozoa</taxon>
        <taxon>Platyhelminthes</taxon>
        <taxon>Trematoda</taxon>
        <taxon>Digenea</taxon>
        <taxon>Opisthorchiida</taxon>
        <taxon>Opisthorchiata</taxon>
        <taxon>Opisthorchiidae</taxon>
        <taxon>Clonorchis</taxon>
    </lineage>
</organism>
<keyword evidence="5" id="KW-1185">Reference proteome</keyword>
<feature type="domain" description="FHA" evidence="3">
    <location>
        <begin position="76"/>
        <end position="126"/>
    </location>
</feature>
<dbReference type="PANTHER" id="PTHR18853">
    <property type="entry name" value="FORKHEAD-ASSOCIATED DOMAIN-CONTAINING PROTEIN 1-RELATED"/>
    <property type="match status" value="1"/>
</dbReference>
<evidence type="ECO:0000256" key="1">
    <source>
        <dbReference type="SAM" id="Coils"/>
    </source>
</evidence>
<dbReference type="PANTHER" id="PTHR18853:SF10">
    <property type="entry name" value="FHA DOMAIN-CONTAINING PROTEIN"/>
    <property type="match status" value="1"/>
</dbReference>